<evidence type="ECO:0000313" key="2">
    <source>
        <dbReference type="Proteomes" id="UP000018934"/>
    </source>
</evidence>
<keyword evidence="2" id="KW-1185">Reference proteome</keyword>
<evidence type="ECO:0000313" key="1">
    <source>
        <dbReference type="EMBL" id="AHF11197.1"/>
    </source>
</evidence>
<name>A0ABM5P9K6_DEHRP</name>
<gene>
    <name evidence="1" type="ORF">DEHRE_00895</name>
</gene>
<reference evidence="1 2" key="1">
    <citation type="journal article" date="2013" name="Stand. Genomic Sci.">
        <title>Complete genome sequence of Dehalobacter restrictus PER-K23(T.).</title>
        <authorList>
            <person name="Kruse T."/>
            <person name="Maillard J."/>
            <person name="Goodwin L."/>
            <person name="Woyke T."/>
            <person name="Teshima H."/>
            <person name="Bruce D."/>
            <person name="Detter C."/>
            <person name="Tapia R."/>
            <person name="Han C."/>
            <person name="Huntemann M."/>
            <person name="Wei C.L."/>
            <person name="Han J."/>
            <person name="Chen A."/>
            <person name="Kyrpides N."/>
            <person name="Szeto E."/>
            <person name="Markowitz V."/>
            <person name="Ivanova N."/>
            <person name="Pagani I."/>
            <person name="Pati A."/>
            <person name="Pitluck S."/>
            <person name="Nolan M."/>
            <person name="Holliger C."/>
            <person name="Smidt H."/>
        </authorList>
    </citation>
    <scope>NUCLEOTIDE SEQUENCE [LARGE SCALE GENOMIC DNA]</scope>
    <source>
        <strain evidence="2">DSM 9455</strain>
    </source>
</reference>
<dbReference type="Proteomes" id="UP000018934">
    <property type="component" value="Chromosome"/>
</dbReference>
<dbReference type="EMBL" id="CP007033">
    <property type="protein sequence ID" value="AHF11197.1"/>
    <property type="molecule type" value="Genomic_DNA"/>
</dbReference>
<organism evidence="1 2">
    <name type="scientific">Dehalobacter restrictus (strain DSM 9455 / PER-K23)</name>
    <dbReference type="NCBI Taxonomy" id="871738"/>
    <lineage>
        <taxon>Bacteria</taxon>
        <taxon>Bacillati</taxon>
        <taxon>Bacillota</taxon>
        <taxon>Clostridia</taxon>
        <taxon>Eubacteriales</taxon>
        <taxon>Desulfitobacteriaceae</taxon>
        <taxon>Dehalobacter</taxon>
    </lineage>
</organism>
<proteinExistence type="predicted"/>
<accession>A0ABM5P9K6</accession>
<sequence>MHICMKIVEETTILINKRNKSMRFVKTFFLNCPEPSIEPFKATGNKMKREHIIH</sequence>
<protein>
    <submittedName>
        <fullName evidence="1">Uncharacterized protein</fullName>
    </submittedName>
</protein>